<feature type="compositionally biased region" description="Basic and acidic residues" evidence="1">
    <location>
        <begin position="27"/>
        <end position="36"/>
    </location>
</feature>
<keyword evidence="3" id="KW-1185">Reference proteome</keyword>
<feature type="region of interest" description="Disordered" evidence="1">
    <location>
        <begin position="27"/>
        <end position="79"/>
    </location>
</feature>
<protein>
    <submittedName>
        <fullName evidence="2">Uncharacterized protein</fullName>
    </submittedName>
</protein>
<dbReference type="EMBL" id="AZIL01001027">
    <property type="protein sequence ID" value="EWM25197.1"/>
    <property type="molecule type" value="Genomic_DNA"/>
</dbReference>
<gene>
    <name evidence="2" type="ORF">Naga_101120g1</name>
</gene>
<proteinExistence type="predicted"/>
<sequence length="116" mass="13108">MREAPYDEASHQPCQYGVLLHDGFRRGQEERGDHLPRLVGRSPLPESARAGGGSLEREEGGDKGLTLRERSRTTRGSSSVRRCVYALCQSFYGRVNSKQNQAVKIKKKLRRHFSHA</sequence>
<reference evidence="2 3" key="1">
    <citation type="journal article" date="2014" name="Mol. Plant">
        <title>Chromosome Scale Genome Assembly and Transcriptome Profiling of Nannochloropsis gaditana in Nitrogen Depletion.</title>
        <authorList>
            <person name="Corteggiani Carpinelli E."/>
            <person name="Telatin A."/>
            <person name="Vitulo N."/>
            <person name="Forcato C."/>
            <person name="D'Angelo M."/>
            <person name="Schiavon R."/>
            <person name="Vezzi A."/>
            <person name="Giacometti G.M."/>
            <person name="Morosinotto T."/>
            <person name="Valle G."/>
        </authorList>
    </citation>
    <scope>NUCLEOTIDE SEQUENCE [LARGE SCALE GENOMIC DNA]</scope>
    <source>
        <strain evidence="2 3">B-31</strain>
    </source>
</reference>
<evidence type="ECO:0000313" key="2">
    <source>
        <dbReference type="EMBL" id="EWM25197.1"/>
    </source>
</evidence>
<accession>W7TGF6</accession>
<organism evidence="2 3">
    <name type="scientific">Nannochloropsis gaditana</name>
    <dbReference type="NCBI Taxonomy" id="72520"/>
    <lineage>
        <taxon>Eukaryota</taxon>
        <taxon>Sar</taxon>
        <taxon>Stramenopiles</taxon>
        <taxon>Ochrophyta</taxon>
        <taxon>Eustigmatophyceae</taxon>
        <taxon>Eustigmatales</taxon>
        <taxon>Monodopsidaceae</taxon>
        <taxon>Nannochloropsis</taxon>
    </lineage>
</organism>
<feature type="compositionally biased region" description="Basic and acidic residues" evidence="1">
    <location>
        <begin position="55"/>
        <end position="72"/>
    </location>
</feature>
<evidence type="ECO:0000313" key="3">
    <source>
        <dbReference type="Proteomes" id="UP000019335"/>
    </source>
</evidence>
<dbReference type="AlphaFoldDB" id="W7TGF6"/>
<name>W7TGF6_9STRA</name>
<comment type="caution">
    <text evidence="2">The sequence shown here is derived from an EMBL/GenBank/DDBJ whole genome shotgun (WGS) entry which is preliminary data.</text>
</comment>
<evidence type="ECO:0000256" key="1">
    <source>
        <dbReference type="SAM" id="MobiDB-lite"/>
    </source>
</evidence>
<dbReference type="Proteomes" id="UP000019335">
    <property type="component" value="Chromosome 12"/>
</dbReference>